<dbReference type="InterPro" id="IPR036890">
    <property type="entry name" value="HATPase_C_sf"/>
</dbReference>
<protein>
    <submittedName>
        <fullName evidence="3">Anti-sigma regulatory factor (Ser/Thr protein kinase)</fullName>
    </submittedName>
</protein>
<keyword evidence="1" id="KW-0418">Kinase</keyword>
<dbReference type="Gene3D" id="3.30.565.10">
    <property type="entry name" value="Histidine kinase-like ATPase, C-terminal domain"/>
    <property type="match status" value="1"/>
</dbReference>
<dbReference type="InterPro" id="IPR003594">
    <property type="entry name" value="HATPase_dom"/>
</dbReference>
<dbReference type="Proteomes" id="UP000271683">
    <property type="component" value="Unassembled WGS sequence"/>
</dbReference>
<dbReference type="GO" id="GO:0004674">
    <property type="term" value="F:protein serine/threonine kinase activity"/>
    <property type="evidence" value="ECO:0007669"/>
    <property type="project" value="UniProtKB-KW"/>
</dbReference>
<dbReference type="EMBL" id="RJKL01000001">
    <property type="protein sequence ID" value="ROP28688.1"/>
    <property type="molecule type" value="Genomic_DNA"/>
</dbReference>
<feature type="domain" description="Histidine kinase/HSP90-like ATPase" evidence="2">
    <location>
        <begin position="21"/>
        <end position="134"/>
    </location>
</feature>
<dbReference type="CDD" id="cd16936">
    <property type="entry name" value="HATPase_RsbW-like"/>
    <property type="match status" value="1"/>
</dbReference>
<dbReference type="PANTHER" id="PTHR35526">
    <property type="entry name" value="ANTI-SIGMA-F FACTOR RSBW-RELATED"/>
    <property type="match status" value="1"/>
</dbReference>
<sequence>MADPSETHTPRRTHPLTRDFDLATLVALRHEVQQWAQRNGLTDLALYRFVVAVNEITTNAVRHGGGRGRIELWRAGDRLHCRVSDQGTGLPADRHRPARPGPQAVGGRGLWLASAGIDDLTIDTGRHGTKITLSCLAS</sequence>
<dbReference type="AlphaFoldDB" id="A0A3N1GEU9"/>
<dbReference type="InterPro" id="IPR050267">
    <property type="entry name" value="Anti-sigma-factor_SerPK"/>
</dbReference>
<comment type="caution">
    <text evidence="3">The sequence shown here is derived from an EMBL/GenBank/DDBJ whole genome shotgun (WGS) entry which is preliminary data.</text>
</comment>
<evidence type="ECO:0000313" key="3">
    <source>
        <dbReference type="EMBL" id="ROP28688.1"/>
    </source>
</evidence>
<gene>
    <name evidence="3" type="ORF">EDD30_1457</name>
</gene>
<keyword evidence="1" id="KW-0723">Serine/threonine-protein kinase</keyword>
<evidence type="ECO:0000259" key="2">
    <source>
        <dbReference type="Pfam" id="PF13581"/>
    </source>
</evidence>
<name>A0A3N1GEU9_9ACTN</name>
<accession>A0A3N1GEU9</accession>
<dbReference type="PANTHER" id="PTHR35526:SF3">
    <property type="entry name" value="ANTI-SIGMA-F FACTOR RSBW"/>
    <property type="match status" value="1"/>
</dbReference>
<evidence type="ECO:0000313" key="4">
    <source>
        <dbReference type="Proteomes" id="UP000271683"/>
    </source>
</evidence>
<keyword evidence="1" id="KW-0808">Transferase</keyword>
<dbReference type="Pfam" id="PF13581">
    <property type="entry name" value="HATPase_c_2"/>
    <property type="match status" value="1"/>
</dbReference>
<reference evidence="3 4" key="1">
    <citation type="submission" date="2018-11" db="EMBL/GenBank/DDBJ databases">
        <title>Sequencing the genomes of 1000 actinobacteria strains.</title>
        <authorList>
            <person name="Klenk H.-P."/>
        </authorList>
    </citation>
    <scope>NUCLEOTIDE SEQUENCE [LARGE SCALE GENOMIC DNA]</scope>
    <source>
        <strain evidence="3 4">DSM 43634</strain>
    </source>
</reference>
<organism evidence="3 4">
    <name type="scientific">Couchioplanes caeruleus</name>
    <dbReference type="NCBI Taxonomy" id="56438"/>
    <lineage>
        <taxon>Bacteria</taxon>
        <taxon>Bacillati</taxon>
        <taxon>Actinomycetota</taxon>
        <taxon>Actinomycetes</taxon>
        <taxon>Micromonosporales</taxon>
        <taxon>Micromonosporaceae</taxon>
        <taxon>Couchioplanes</taxon>
    </lineage>
</organism>
<evidence type="ECO:0000256" key="1">
    <source>
        <dbReference type="ARBA" id="ARBA00022527"/>
    </source>
</evidence>
<dbReference type="SUPFAM" id="SSF55874">
    <property type="entry name" value="ATPase domain of HSP90 chaperone/DNA topoisomerase II/histidine kinase"/>
    <property type="match status" value="1"/>
</dbReference>
<proteinExistence type="predicted"/>
<dbReference type="RefSeq" id="WP_244945153.1">
    <property type="nucleotide sequence ID" value="NZ_RJKL01000001.1"/>
</dbReference>